<feature type="compositionally biased region" description="Low complexity" evidence="1">
    <location>
        <begin position="26"/>
        <end position="39"/>
    </location>
</feature>
<evidence type="ECO:0000313" key="2">
    <source>
        <dbReference type="EMBL" id="MBX05475.1"/>
    </source>
</evidence>
<organism evidence="2">
    <name type="scientific">Rhizophora mucronata</name>
    <name type="common">Asiatic mangrove</name>
    <dbReference type="NCBI Taxonomy" id="61149"/>
    <lineage>
        <taxon>Eukaryota</taxon>
        <taxon>Viridiplantae</taxon>
        <taxon>Streptophyta</taxon>
        <taxon>Embryophyta</taxon>
        <taxon>Tracheophyta</taxon>
        <taxon>Spermatophyta</taxon>
        <taxon>Magnoliopsida</taxon>
        <taxon>eudicotyledons</taxon>
        <taxon>Gunneridae</taxon>
        <taxon>Pentapetalae</taxon>
        <taxon>rosids</taxon>
        <taxon>fabids</taxon>
        <taxon>Malpighiales</taxon>
        <taxon>Rhizophoraceae</taxon>
        <taxon>Rhizophora</taxon>
    </lineage>
</organism>
<feature type="region of interest" description="Disordered" evidence="1">
    <location>
        <begin position="1"/>
        <end position="39"/>
    </location>
</feature>
<dbReference type="AlphaFoldDB" id="A0A2P2KIA7"/>
<evidence type="ECO:0000256" key="1">
    <source>
        <dbReference type="SAM" id="MobiDB-lite"/>
    </source>
</evidence>
<proteinExistence type="predicted"/>
<reference evidence="2" key="1">
    <citation type="submission" date="2018-02" db="EMBL/GenBank/DDBJ databases">
        <title>Rhizophora mucronata_Transcriptome.</title>
        <authorList>
            <person name="Meera S.P."/>
            <person name="Sreeshan A."/>
            <person name="Augustine A."/>
        </authorList>
    </citation>
    <scope>NUCLEOTIDE SEQUENCE</scope>
    <source>
        <tissue evidence="2">Leaf</tissue>
    </source>
</reference>
<sequence length="67" mass="7267">MRDQVTDTEKREKKGKETNGKKKRNGVLSSSTTTPTATLPCASLPSSGHFPPVFTFFRGTADVSSCF</sequence>
<name>A0A2P2KIA7_RHIMU</name>
<feature type="compositionally biased region" description="Basic and acidic residues" evidence="1">
    <location>
        <begin position="1"/>
        <end position="20"/>
    </location>
</feature>
<protein>
    <submittedName>
        <fullName evidence="2">Niemann-Pick C1 protein</fullName>
    </submittedName>
</protein>
<dbReference type="EMBL" id="GGEC01024991">
    <property type="protein sequence ID" value="MBX05475.1"/>
    <property type="molecule type" value="Transcribed_RNA"/>
</dbReference>
<accession>A0A2P2KIA7</accession>